<accession>A0AAV7RNF2</accession>
<evidence type="ECO:0000313" key="3">
    <source>
        <dbReference type="Proteomes" id="UP001066276"/>
    </source>
</evidence>
<keyword evidence="3" id="KW-1185">Reference proteome</keyword>
<evidence type="ECO:0000256" key="1">
    <source>
        <dbReference type="SAM" id="MobiDB-lite"/>
    </source>
</evidence>
<dbReference type="EMBL" id="JANPWB010000009">
    <property type="protein sequence ID" value="KAJ1153488.1"/>
    <property type="molecule type" value="Genomic_DNA"/>
</dbReference>
<proteinExistence type="predicted"/>
<name>A0AAV7RNF2_PLEWA</name>
<evidence type="ECO:0000313" key="2">
    <source>
        <dbReference type="EMBL" id="KAJ1153488.1"/>
    </source>
</evidence>
<dbReference type="AlphaFoldDB" id="A0AAV7RNF2"/>
<organism evidence="2 3">
    <name type="scientific">Pleurodeles waltl</name>
    <name type="common">Iberian ribbed newt</name>
    <dbReference type="NCBI Taxonomy" id="8319"/>
    <lineage>
        <taxon>Eukaryota</taxon>
        <taxon>Metazoa</taxon>
        <taxon>Chordata</taxon>
        <taxon>Craniata</taxon>
        <taxon>Vertebrata</taxon>
        <taxon>Euteleostomi</taxon>
        <taxon>Amphibia</taxon>
        <taxon>Batrachia</taxon>
        <taxon>Caudata</taxon>
        <taxon>Salamandroidea</taxon>
        <taxon>Salamandridae</taxon>
        <taxon>Pleurodelinae</taxon>
        <taxon>Pleurodeles</taxon>
    </lineage>
</organism>
<sequence length="104" mass="11072">MHCPGNAAAILQSEPTDDGTSHQERPGKHPRAEICVVGLPQEEQSAPAAPRTSEEPSAPPVQVVFAADGPSSCHIVHKAREMRKTGQSEHPSSTRHHRSAGATR</sequence>
<reference evidence="2" key="1">
    <citation type="journal article" date="2022" name="bioRxiv">
        <title>Sequencing and chromosome-scale assembly of the giantPleurodeles waltlgenome.</title>
        <authorList>
            <person name="Brown T."/>
            <person name="Elewa A."/>
            <person name="Iarovenko S."/>
            <person name="Subramanian E."/>
            <person name="Araus A.J."/>
            <person name="Petzold A."/>
            <person name="Susuki M."/>
            <person name="Suzuki K.-i.T."/>
            <person name="Hayashi T."/>
            <person name="Toyoda A."/>
            <person name="Oliveira C."/>
            <person name="Osipova E."/>
            <person name="Leigh N.D."/>
            <person name="Simon A."/>
            <person name="Yun M.H."/>
        </authorList>
    </citation>
    <scope>NUCLEOTIDE SEQUENCE</scope>
    <source>
        <strain evidence="2">20211129_DDA</strain>
        <tissue evidence="2">Liver</tissue>
    </source>
</reference>
<protein>
    <submittedName>
        <fullName evidence="2">Uncharacterized protein</fullName>
    </submittedName>
</protein>
<gene>
    <name evidence="2" type="ORF">NDU88_006247</name>
</gene>
<comment type="caution">
    <text evidence="2">The sequence shown here is derived from an EMBL/GenBank/DDBJ whole genome shotgun (WGS) entry which is preliminary data.</text>
</comment>
<feature type="compositionally biased region" description="Basic and acidic residues" evidence="1">
    <location>
        <begin position="78"/>
        <end position="87"/>
    </location>
</feature>
<feature type="region of interest" description="Disordered" evidence="1">
    <location>
        <begin position="1"/>
        <end position="66"/>
    </location>
</feature>
<dbReference type="Proteomes" id="UP001066276">
    <property type="component" value="Chromosome 5"/>
</dbReference>
<feature type="compositionally biased region" description="Basic residues" evidence="1">
    <location>
        <begin position="93"/>
        <end position="104"/>
    </location>
</feature>
<feature type="region of interest" description="Disordered" evidence="1">
    <location>
        <begin position="78"/>
        <end position="104"/>
    </location>
</feature>
<feature type="compositionally biased region" description="Basic and acidic residues" evidence="1">
    <location>
        <begin position="19"/>
        <end position="32"/>
    </location>
</feature>